<dbReference type="EnsemblPlants" id="AVESA.00010b.r2.5AG0857310.1">
    <property type="protein sequence ID" value="AVESA.00010b.r2.5AG0857310.1.CDS"/>
    <property type="gene ID" value="AVESA.00010b.r2.5AG0857310"/>
</dbReference>
<proteinExistence type="predicted"/>
<evidence type="ECO:0000313" key="2">
    <source>
        <dbReference type="Proteomes" id="UP001732700"/>
    </source>
</evidence>
<reference evidence="1" key="2">
    <citation type="submission" date="2025-09" db="UniProtKB">
        <authorList>
            <consortium name="EnsemblPlants"/>
        </authorList>
    </citation>
    <scope>IDENTIFICATION</scope>
</reference>
<name>A0ACD5XUK8_AVESA</name>
<accession>A0ACD5XUK8</accession>
<dbReference type="Proteomes" id="UP001732700">
    <property type="component" value="Chromosome 5A"/>
</dbReference>
<organism evidence="1 2">
    <name type="scientific">Avena sativa</name>
    <name type="common">Oat</name>
    <dbReference type="NCBI Taxonomy" id="4498"/>
    <lineage>
        <taxon>Eukaryota</taxon>
        <taxon>Viridiplantae</taxon>
        <taxon>Streptophyta</taxon>
        <taxon>Embryophyta</taxon>
        <taxon>Tracheophyta</taxon>
        <taxon>Spermatophyta</taxon>
        <taxon>Magnoliopsida</taxon>
        <taxon>Liliopsida</taxon>
        <taxon>Poales</taxon>
        <taxon>Poaceae</taxon>
        <taxon>BOP clade</taxon>
        <taxon>Pooideae</taxon>
        <taxon>Poodae</taxon>
        <taxon>Poeae</taxon>
        <taxon>Poeae Chloroplast Group 1 (Aveneae type)</taxon>
        <taxon>Aveninae</taxon>
        <taxon>Avena</taxon>
    </lineage>
</organism>
<sequence length="1179" mass="130165">MCVLLPELLWEYLRDHSFTWLVQSYIIRSIHSGVQSMATAPPIQRLVLSFLLLLLLVSWQAECRGTSLRAQAATLLRWRSSVRYSSKHQLGTWRDDGMHLCNWTGITCGDTRSRGGTMVKVTRGISLGGAGIVGRLDALEFESLPYLVNLDLSENYGLSGAIPPGISSLSMLSTLNFSGDQISGDIPASICNLGGLTHMDLSNNNLTGQIPPAFGNLSRLAILYLGGNRLSGNIPWKLGQLRKLRELDLSSNTLSGQIPSALANLTSLNILALSNNWLSGPIPQHLGDIHTLQGISLAVNNLTGTIPPSLGNLREMDLSFNILSGQITSFLANITNLSYLDISHNRLLGTIPEELGQVHTLQVISLAKNNLTGTIPSSLGNITMLKYLLTYSNHLTGPIPVQLGMLSSLVGLDLSHNHLTGSIPSSVAGNLTSVTYLSLWANHINGSIPREFENLVNLEVLYLAGNYIAGSVPPSIGNMSSLNWISIDSNSISGELPVELGKLASMTNIQLFTNQLSGPIPSSLFNLSNLVNIGLSYNKLTGHLPDLCQSKKLQIFQVSYNNLHGPVPKGLRDCNSLTSLGINGNQIEGDITDAFGMYPHLNRIDLSSNKFVGRLSPNWGSCQNLTSIDFSENMIEGSIPSELGELKNLGRLLMSSNRLGGEIPHEIGKLTNLYWMDLRNNQLLGRIPKQIGQLSNLEILYFSSNQLSGKIPDEIGNCFKLQTLDMKNNNLSGSLPRSLGRLADMQSMLDLSLNNLSGTIPSELGNLEMLIFINFSHNQLSGAIPVSIASMQSLSTFDVSYNFLEGSVPKGIHNASTKWFLHNKRLCGDLDGLPPCSFPPADHRQKHQKIILLVGLPMFVTTILIASIVIAILIFRKTVPQKTDDVNKRDVFSVWSFDGRMAFEDIIDATENFDEKHCIGEGSYGRVYRAELHDEQVVAVKLLHAGNEETHDEERFQHEIEMLTKIRQRSIVKLYGYCSHPRYRFLVCQFIERGTLAYILSNEELATQFNWQRRTTLIRDVAQAITYLHHDVQPPIIHRDITSRNILLDVGYKAFVSDFGIARMLKPDSSNWSALAGTYGYIAPEFSYTCVVTEKCDVYSFGVVVLEVLMGKHPGDMDNFISSLGDQFLLEEILDEQLPQPEADEAKDVKRCIAVAFDCLRPSPKERPTMLKVYQDLII</sequence>
<evidence type="ECO:0000313" key="1">
    <source>
        <dbReference type="EnsemblPlants" id="AVESA.00010b.r2.5AG0857310.1.CDS"/>
    </source>
</evidence>
<protein>
    <submittedName>
        <fullName evidence="1">Uncharacterized protein</fullName>
    </submittedName>
</protein>
<keyword evidence="2" id="KW-1185">Reference proteome</keyword>
<reference evidence="1" key="1">
    <citation type="submission" date="2021-05" db="EMBL/GenBank/DDBJ databases">
        <authorList>
            <person name="Scholz U."/>
            <person name="Mascher M."/>
            <person name="Fiebig A."/>
        </authorList>
    </citation>
    <scope>NUCLEOTIDE SEQUENCE [LARGE SCALE GENOMIC DNA]</scope>
</reference>